<dbReference type="PANTHER" id="PTHR10252">
    <property type="entry name" value="HISTONE-LIKE TRANSCRIPTION FACTOR CCAAT-RELATED"/>
    <property type="match status" value="1"/>
</dbReference>
<protein>
    <submittedName>
        <fullName evidence="7 8">Dr1-associated corepressor</fullName>
    </submittedName>
</protein>
<dbReference type="GO" id="GO:0016251">
    <property type="term" value="F:RNA polymerase II general transcription initiation factor activity"/>
    <property type="evidence" value="ECO:0007669"/>
    <property type="project" value="TreeGrafter"/>
</dbReference>
<dbReference type="GO" id="GO:0001046">
    <property type="term" value="F:core promoter sequence-specific DNA binding"/>
    <property type="evidence" value="ECO:0007669"/>
    <property type="project" value="TreeGrafter"/>
</dbReference>
<evidence type="ECO:0000256" key="1">
    <source>
        <dbReference type="ARBA" id="ARBA00004123"/>
    </source>
</evidence>
<feature type="domain" description="Transcription factor CBF/NF-Y/archaeal histone" evidence="4">
    <location>
        <begin position="10"/>
        <end position="74"/>
    </location>
</feature>
<evidence type="ECO:0000313" key="8">
    <source>
        <dbReference type="RefSeq" id="XP_028143563.1"/>
    </source>
</evidence>
<dbReference type="AlphaFoldDB" id="A0A6P7G9N2"/>
<dbReference type="SUPFAM" id="SSF47113">
    <property type="entry name" value="Histone-fold"/>
    <property type="match status" value="1"/>
</dbReference>
<dbReference type="Proteomes" id="UP001652700">
    <property type="component" value="Unplaced"/>
</dbReference>
<dbReference type="OrthoDB" id="653904at2759"/>
<keyword evidence="2" id="KW-0539">Nucleus</keyword>
<dbReference type="GeneID" id="114337353"/>
<dbReference type="Gene3D" id="1.10.20.10">
    <property type="entry name" value="Histone, subunit A"/>
    <property type="match status" value="1"/>
</dbReference>
<feature type="compositionally biased region" description="Polar residues" evidence="3">
    <location>
        <begin position="243"/>
        <end position="252"/>
    </location>
</feature>
<dbReference type="KEGG" id="dvv:114337353"/>
<evidence type="ECO:0000313" key="7">
    <source>
        <dbReference type="RefSeq" id="XP_028143562.1"/>
    </source>
</evidence>
<dbReference type="Pfam" id="PF00808">
    <property type="entry name" value="CBFD_NFYB_HMF"/>
    <property type="match status" value="1"/>
</dbReference>
<feature type="compositionally biased region" description="Low complexity" evidence="3">
    <location>
        <begin position="119"/>
        <end position="136"/>
    </location>
</feature>
<keyword evidence="6" id="KW-1185">Reference proteome</keyword>
<dbReference type="InterPro" id="IPR009072">
    <property type="entry name" value="Histone-fold"/>
</dbReference>
<evidence type="ECO:0000256" key="2">
    <source>
        <dbReference type="ARBA" id="ARBA00023242"/>
    </source>
</evidence>
<sequence length="261" mass="28910">MPSKKKKYNARFPAGRIKKIMQTDEEVGKVAQAVPVIISRTLELFVESLLTKSMQITQARNAKTLTPSHMKQCILSESRFDFLKDLVKNIPDASIQEDNENNALFEEGSLRGEEVVDEPSPSLPSSASSRARSSRGSTHERNVPQTDVYVPTHSHTALNEQSTSTSRTPVIQYGPKVVNAENSKINFSVTNLLKPDEPKLHVTIASEELAGVPQLLPTSRSSSSLPPRVNPNDIVPPLVPISRYSQNSSDNNLYIDEEYDN</sequence>
<accession>A0A6P7G9N2</accession>
<dbReference type="CDD" id="cd22906">
    <property type="entry name" value="HFD_DRAP1"/>
    <property type="match status" value="1"/>
</dbReference>
<evidence type="ECO:0000259" key="4">
    <source>
        <dbReference type="Pfam" id="PF00808"/>
    </source>
</evidence>
<evidence type="ECO:0000256" key="3">
    <source>
        <dbReference type="SAM" id="MobiDB-lite"/>
    </source>
</evidence>
<dbReference type="InterPro" id="IPR050568">
    <property type="entry name" value="Transcr_DNA_Rep_Reg"/>
</dbReference>
<dbReference type="FunFam" id="1.10.20.10:FF:000074">
    <property type="entry name" value="dr1-associated corepressor"/>
    <property type="match status" value="1"/>
</dbReference>
<reference evidence="7 8" key="1">
    <citation type="submission" date="2025-04" db="UniProtKB">
        <authorList>
            <consortium name="RefSeq"/>
        </authorList>
    </citation>
    <scope>IDENTIFICATION</scope>
    <source>
        <tissue evidence="7 8">Whole insect</tissue>
    </source>
</reference>
<proteinExistence type="predicted"/>
<feature type="compositionally biased region" description="Polar residues" evidence="3">
    <location>
        <begin position="153"/>
        <end position="169"/>
    </location>
</feature>
<evidence type="ECO:0000313" key="5">
    <source>
        <dbReference type="EnsemblMetazoa" id="XP_028143562.1"/>
    </source>
</evidence>
<gene>
    <name evidence="7 8" type="primary">LOC114337353</name>
</gene>
<dbReference type="PANTHER" id="PTHR10252:SF5">
    <property type="entry name" value="DR1-ASSOCIATED COREPRESSOR"/>
    <property type="match status" value="1"/>
</dbReference>
<feature type="region of interest" description="Disordered" evidence="3">
    <location>
        <begin position="111"/>
        <end position="170"/>
    </location>
</feature>
<dbReference type="GO" id="GO:0046982">
    <property type="term" value="F:protein heterodimerization activity"/>
    <property type="evidence" value="ECO:0007669"/>
    <property type="project" value="InterPro"/>
</dbReference>
<feature type="region of interest" description="Disordered" evidence="3">
    <location>
        <begin position="217"/>
        <end position="261"/>
    </location>
</feature>
<reference evidence="5" key="2">
    <citation type="submission" date="2025-05" db="UniProtKB">
        <authorList>
            <consortium name="EnsemblMetazoa"/>
        </authorList>
    </citation>
    <scope>IDENTIFICATION</scope>
</reference>
<evidence type="ECO:0000313" key="6">
    <source>
        <dbReference type="Proteomes" id="UP001652700"/>
    </source>
</evidence>
<dbReference type="CTD" id="37471"/>
<dbReference type="GO" id="GO:0017054">
    <property type="term" value="C:negative cofactor 2 complex"/>
    <property type="evidence" value="ECO:0007669"/>
    <property type="project" value="TreeGrafter"/>
</dbReference>
<dbReference type="EnsemblMetazoa" id="XM_028287761.1">
    <property type="protein sequence ID" value="XP_028143562.1"/>
    <property type="gene ID" value="LOC114337353"/>
</dbReference>
<name>A0A6P7G9N2_DIAVI</name>
<comment type="subcellular location">
    <subcellularLocation>
        <location evidence="1">Nucleus</location>
    </subcellularLocation>
</comment>
<dbReference type="RefSeq" id="XP_028143563.1">
    <property type="nucleotide sequence ID" value="XM_028287762.1"/>
</dbReference>
<dbReference type="InterPro" id="IPR003958">
    <property type="entry name" value="CBFA_NFYB_domain"/>
</dbReference>
<dbReference type="RefSeq" id="XP_028143562.1">
    <property type="nucleotide sequence ID" value="XM_028287761.1"/>
</dbReference>
<dbReference type="EnsemblMetazoa" id="XM_028287762.1">
    <property type="protein sequence ID" value="XP_028143563.1"/>
    <property type="gene ID" value="LOC114337353"/>
</dbReference>
<organism evidence="7">
    <name type="scientific">Diabrotica virgifera virgifera</name>
    <name type="common">western corn rootworm</name>
    <dbReference type="NCBI Taxonomy" id="50390"/>
    <lineage>
        <taxon>Eukaryota</taxon>
        <taxon>Metazoa</taxon>
        <taxon>Ecdysozoa</taxon>
        <taxon>Arthropoda</taxon>
        <taxon>Hexapoda</taxon>
        <taxon>Insecta</taxon>
        <taxon>Pterygota</taxon>
        <taxon>Neoptera</taxon>
        <taxon>Endopterygota</taxon>
        <taxon>Coleoptera</taxon>
        <taxon>Polyphaga</taxon>
        <taxon>Cucujiformia</taxon>
        <taxon>Chrysomeloidea</taxon>
        <taxon>Chrysomelidae</taxon>
        <taxon>Galerucinae</taxon>
        <taxon>Diabroticina</taxon>
        <taxon>Diabroticites</taxon>
        <taxon>Diabrotica</taxon>
    </lineage>
</organism>
<feature type="compositionally biased region" description="Low complexity" evidence="3">
    <location>
        <begin position="217"/>
        <end position="227"/>
    </location>
</feature>